<feature type="non-terminal residue" evidence="1">
    <location>
        <position position="1"/>
    </location>
</feature>
<comment type="caution">
    <text evidence="1">The sequence shown here is derived from an EMBL/GenBank/DDBJ whole genome shotgun (WGS) entry which is preliminary data.</text>
</comment>
<dbReference type="EMBL" id="NDHI03003519">
    <property type="protein sequence ID" value="PNJ28784.1"/>
    <property type="molecule type" value="Genomic_DNA"/>
</dbReference>
<name>A0A2J8T6Z4_PONAB</name>
<reference evidence="1" key="1">
    <citation type="submission" date="2017-12" db="EMBL/GenBank/DDBJ databases">
        <title>High-resolution comparative analysis of great ape genomes.</title>
        <authorList>
            <person name="Pollen A."/>
            <person name="Hastie A."/>
            <person name="Hormozdiari F."/>
            <person name="Dougherty M."/>
            <person name="Liu R."/>
            <person name="Chaisson M."/>
            <person name="Hoppe E."/>
            <person name="Hill C."/>
            <person name="Pang A."/>
            <person name="Hillier L."/>
            <person name="Baker C."/>
            <person name="Armstrong J."/>
            <person name="Shendure J."/>
            <person name="Paten B."/>
            <person name="Wilson R."/>
            <person name="Chao H."/>
            <person name="Schneider V."/>
            <person name="Ventura M."/>
            <person name="Kronenberg Z."/>
            <person name="Murali S."/>
            <person name="Gordon D."/>
            <person name="Cantsilieris S."/>
            <person name="Munson K."/>
            <person name="Nelson B."/>
            <person name="Raja A."/>
            <person name="Underwood J."/>
            <person name="Diekhans M."/>
            <person name="Fiddes I."/>
            <person name="Haussler D."/>
            <person name="Eichler E."/>
        </authorList>
    </citation>
    <scope>NUCLEOTIDE SEQUENCE [LARGE SCALE GENOMIC DNA]</scope>
    <source>
        <strain evidence="1">Susie</strain>
    </source>
</reference>
<evidence type="ECO:0000313" key="1">
    <source>
        <dbReference type="EMBL" id="PNJ28784.1"/>
    </source>
</evidence>
<gene>
    <name evidence="1" type="ORF">CR201_G0037534</name>
</gene>
<accession>A0A2J8T6Z4</accession>
<protein>
    <submittedName>
        <fullName evidence="1">PGLYRP2 isoform 1</fullName>
    </submittedName>
</protein>
<sequence>TGTRRRGRTFHCQPSTAEILCRGQPEIPLGSWNPATMAQGVLWILLGLLLWSDPGTASLPLLMDSVIQALAELEQKAPAAKVRHTASAWLMSAPNSGPHNRLYHFLLGAQSLDAAELDPCPLSPELLGLTKEVARHDVREGKEYGVVLAPDGSTVAVEPLLAGLEAGLQGRRVINLPLDST</sequence>
<organism evidence="1">
    <name type="scientific">Pongo abelii</name>
    <name type="common">Sumatran orangutan</name>
    <name type="synonym">Pongo pygmaeus abelii</name>
    <dbReference type="NCBI Taxonomy" id="9601"/>
    <lineage>
        <taxon>Eukaryota</taxon>
        <taxon>Metazoa</taxon>
        <taxon>Chordata</taxon>
        <taxon>Craniata</taxon>
        <taxon>Vertebrata</taxon>
        <taxon>Euteleostomi</taxon>
        <taxon>Mammalia</taxon>
        <taxon>Eutheria</taxon>
        <taxon>Euarchontoglires</taxon>
        <taxon>Primates</taxon>
        <taxon>Haplorrhini</taxon>
        <taxon>Catarrhini</taxon>
        <taxon>Hominidae</taxon>
        <taxon>Pongo</taxon>
    </lineage>
</organism>
<dbReference type="AlphaFoldDB" id="A0A2J8T6Z4"/>
<proteinExistence type="predicted"/>
<feature type="non-terminal residue" evidence="1">
    <location>
        <position position="181"/>
    </location>
</feature>